<dbReference type="RefSeq" id="WP_394399192.1">
    <property type="nucleotide sequence ID" value="NZ_JBIGHW010000009.1"/>
</dbReference>
<comment type="caution">
    <text evidence="1">The sequence shown here is derived from an EMBL/GenBank/DDBJ whole genome shotgun (WGS) entry which is preliminary data.</text>
</comment>
<dbReference type="Proteomes" id="UP001606301">
    <property type="component" value="Unassembled WGS sequence"/>
</dbReference>
<evidence type="ECO:0000313" key="2">
    <source>
        <dbReference type="Proteomes" id="UP001606301"/>
    </source>
</evidence>
<evidence type="ECO:0008006" key="3">
    <source>
        <dbReference type="Google" id="ProtNLM"/>
    </source>
</evidence>
<organism evidence="1 2">
    <name type="scientific">Pelomonas margarita</name>
    <dbReference type="NCBI Taxonomy" id="3299031"/>
    <lineage>
        <taxon>Bacteria</taxon>
        <taxon>Pseudomonadati</taxon>
        <taxon>Pseudomonadota</taxon>
        <taxon>Betaproteobacteria</taxon>
        <taxon>Burkholderiales</taxon>
        <taxon>Sphaerotilaceae</taxon>
        <taxon>Roseateles</taxon>
    </lineage>
</organism>
<sequence>MLNIPALVAPVQAEATTEADFVRLAALCPAVKNIAAQPCTLPLGSQTYTPDYRVECHSGAVSYWEVKLEKRFDDYRALFNEAAQYLHQRGERFYAVSNVSLRVGGRHRHAELLHRYGKAAPDETDVVRVLSEARAHPPGYSAVRLAVRARVPLELIYHLLARRRLTFKRHIGEADLITLPEFLEKQDDFLLASWLDVSPWRTNAGTDARAAGRQAGP</sequence>
<name>A0ABW7FLG8_9BURK</name>
<evidence type="ECO:0000313" key="1">
    <source>
        <dbReference type="EMBL" id="MFG6442196.1"/>
    </source>
</evidence>
<dbReference type="EMBL" id="JBIGHW010000009">
    <property type="protein sequence ID" value="MFG6442196.1"/>
    <property type="molecule type" value="Genomic_DNA"/>
</dbReference>
<protein>
    <recommendedName>
        <fullName evidence="3">TnsA endonuclease N-terminal domain-containing protein</fullName>
    </recommendedName>
</protein>
<keyword evidence="2" id="KW-1185">Reference proteome</keyword>
<accession>A0ABW7FLG8</accession>
<gene>
    <name evidence="1" type="ORF">ACG0Z3_16050</name>
</gene>
<proteinExistence type="predicted"/>
<reference evidence="1 2" key="1">
    <citation type="submission" date="2024-08" db="EMBL/GenBank/DDBJ databases">
        <authorList>
            <person name="Lu H."/>
        </authorList>
    </citation>
    <scope>NUCLEOTIDE SEQUENCE [LARGE SCALE GENOMIC DNA]</scope>
    <source>
        <strain evidence="1 2">LKC17W</strain>
    </source>
</reference>